<accession>A0ABP8LEM7</accession>
<name>A0ABP8LEM7_9BACT</name>
<dbReference type="EMBL" id="BAABHC010000004">
    <property type="protein sequence ID" value="GAA4427460.1"/>
    <property type="molecule type" value="Genomic_DNA"/>
</dbReference>
<gene>
    <name evidence="1" type="ORF">GCM10023188_10560</name>
</gene>
<organism evidence="1 2">
    <name type="scientific">Pontibacter saemangeumensis</name>
    <dbReference type="NCBI Taxonomy" id="1084525"/>
    <lineage>
        <taxon>Bacteria</taxon>
        <taxon>Pseudomonadati</taxon>
        <taxon>Bacteroidota</taxon>
        <taxon>Cytophagia</taxon>
        <taxon>Cytophagales</taxon>
        <taxon>Hymenobacteraceae</taxon>
        <taxon>Pontibacter</taxon>
    </lineage>
</organism>
<evidence type="ECO:0000313" key="2">
    <source>
        <dbReference type="Proteomes" id="UP001500552"/>
    </source>
</evidence>
<reference evidence="2" key="1">
    <citation type="journal article" date="2019" name="Int. J. Syst. Evol. Microbiol.">
        <title>The Global Catalogue of Microorganisms (GCM) 10K type strain sequencing project: providing services to taxonomists for standard genome sequencing and annotation.</title>
        <authorList>
            <consortium name="The Broad Institute Genomics Platform"/>
            <consortium name="The Broad Institute Genome Sequencing Center for Infectious Disease"/>
            <person name="Wu L."/>
            <person name="Ma J."/>
        </authorList>
    </citation>
    <scope>NUCLEOTIDE SEQUENCE [LARGE SCALE GENOMIC DNA]</scope>
    <source>
        <strain evidence="2">JCM 17926</strain>
    </source>
</reference>
<sequence>MLDFAANKLLLSVKSRHDLAGMMHLWHGESIFPLNCYYTSDNGYECALNLGIKLPITDESICKS</sequence>
<proteinExistence type="predicted"/>
<protein>
    <submittedName>
        <fullName evidence="1">Uncharacterized protein</fullName>
    </submittedName>
</protein>
<evidence type="ECO:0000313" key="1">
    <source>
        <dbReference type="EMBL" id="GAA4427460.1"/>
    </source>
</evidence>
<dbReference type="Proteomes" id="UP001500552">
    <property type="component" value="Unassembled WGS sequence"/>
</dbReference>
<keyword evidence="2" id="KW-1185">Reference proteome</keyword>
<comment type="caution">
    <text evidence="1">The sequence shown here is derived from an EMBL/GenBank/DDBJ whole genome shotgun (WGS) entry which is preliminary data.</text>
</comment>